<name>A0A0F7VP59_STRLW</name>
<dbReference type="AlphaFoldDB" id="A0A0F7VP59"/>
<gene>
    <name evidence="2" type="primary">sle_07650</name>
</gene>
<protein>
    <submittedName>
        <fullName evidence="2">Uncharacterized protein</fullName>
    </submittedName>
</protein>
<sequence length="252" mass="25767">MAVFELTEDISGPGGDQPREAQALVGAFETTSQCTGIAPQDPEVLRILARGVESVPGERAVRRVAAEAGVWAAQERAGDADPAQGGRDAEGDGAPPDLPALETVISEAVEGPGGTGEGLNAEARCGIAGATPPLRSAGGVGQLISCTRCRTTTPAAVPAPATSPKCMRNRRRAAARSTLGATHPPTRRRPGRQSRRSSADRRPSRPSPSWCTPAPGAVRSAGRTPPRTPPRTSSPPTSGKPPRRGSGSTGSP</sequence>
<dbReference type="EMBL" id="LN831790">
    <property type="protein sequence ID" value="CQR60228.1"/>
    <property type="molecule type" value="Genomic_DNA"/>
</dbReference>
<reference evidence="2 3" key="1">
    <citation type="submission" date="2015-02" db="EMBL/GenBank/DDBJ databases">
        <authorList>
            <person name="Gomez-Escribano P.J."/>
        </authorList>
    </citation>
    <scope>NUCLEOTIDE SEQUENCE [LARGE SCALE GENOMIC DNA]</scope>
    <source>
        <strain evidence="3">C34 (DSM 42122 / NRRL B-24963)</strain>
    </source>
</reference>
<feature type="compositionally biased region" description="Basic residues" evidence="1">
    <location>
        <begin position="185"/>
        <end position="195"/>
    </location>
</feature>
<organism evidence="2 3">
    <name type="scientific">Streptomyces leeuwenhoekii</name>
    <dbReference type="NCBI Taxonomy" id="1437453"/>
    <lineage>
        <taxon>Bacteria</taxon>
        <taxon>Bacillati</taxon>
        <taxon>Actinomycetota</taxon>
        <taxon>Actinomycetes</taxon>
        <taxon>Kitasatosporales</taxon>
        <taxon>Streptomycetaceae</taxon>
        <taxon>Streptomyces</taxon>
    </lineage>
</organism>
<dbReference type="Proteomes" id="UP000035016">
    <property type="component" value="Chromosome Chromosome"/>
</dbReference>
<feature type="compositionally biased region" description="Low complexity" evidence="1">
    <location>
        <begin position="152"/>
        <end position="164"/>
    </location>
</feature>
<proteinExistence type="predicted"/>
<dbReference type="KEGG" id="sle:sle_07650"/>
<evidence type="ECO:0000313" key="3">
    <source>
        <dbReference type="Proteomes" id="UP000035016"/>
    </source>
</evidence>
<evidence type="ECO:0000256" key="1">
    <source>
        <dbReference type="SAM" id="MobiDB-lite"/>
    </source>
</evidence>
<evidence type="ECO:0000313" key="2">
    <source>
        <dbReference type="EMBL" id="CQR60228.1"/>
    </source>
</evidence>
<accession>A0A0F7VP59</accession>
<feature type="region of interest" description="Disordered" evidence="1">
    <location>
        <begin position="73"/>
        <end position="99"/>
    </location>
</feature>
<feature type="region of interest" description="Disordered" evidence="1">
    <location>
        <begin position="152"/>
        <end position="252"/>
    </location>
</feature>